<dbReference type="InterPro" id="IPR013324">
    <property type="entry name" value="RNA_pol_sigma_r3/r4-like"/>
</dbReference>
<evidence type="ECO:0000256" key="3">
    <source>
        <dbReference type="ARBA" id="ARBA00023082"/>
    </source>
</evidence>
<dbReference type="InterPro" id="IPR007627">
    <property type="entry name" value="RNA_pol_sigma70_r2"/>
</dbReference>
<evidence type="ECO:0000256" key="6">
    <source>
        <dbReference type="SAM" id="MobiDB-lite"/>
    </source>
</evidence>
<keyword evidence="4" id="KW-0238">DNA-binding</keyword>
<evidence type="ECO:0000256" key="5">
    <source>
        <dbReference type="ARBA" id="ARBA00023163"/>
    </source>
</evidence>
<dbReference type="InterPro" id="IPR036388">
    <property type="entry name" value="WH-like_DNA-bd_sf"/>
</dbReference>
<evidence type="ECO:0000259" key="8">
    <source>
        <dbReference type="Pfam" id="PF08281"/>
    </source>
</evidence>
<dbReference type="PANTHER" id="PTHR43133:SF8">
    <property type="entry name" value="RNA POLYMERASE SIGMA FACTOR HI_1459-RELATED"/>
    <property type="match status" value="1"/>
</dbReference>
<dbReference type="InterPro" id="IPR014284">
    <property type="entry name" value="RNA_pol_sigma-70_dom"/>
</dbReference>
<dbReference type="CDD" id="cd06171">
    <property type="entry name" value="Sigma70_r4"/>
    <property type="match status" value="1"/>
</dbReference>
<keyword evidence="3" id="KW-0731">Sigma factor</keyword>
<evidence type="ECO:0000256" key="4">
    <source>
        <dbReference type="ARBA" id="ARBA00023125"/>
    </source>
</evidence>
<dbReference type="NCBIfam" id="TIGR02937">
    <property type="entry name" value="sigma70-ECF"/>
    <property type="match status" value="1"/>
</dbReference>
<feature type="region of interest" description="Disordered" evidence="6">
    <location>
        <begin position="169"/>
        <end position="193"/>
    </location>
</feature>
<dbReference type="Proteomes" id="UP000557392">
    <property type="component" value="Unassembled WGS sequence"/>
</dbReference>
<dbReference type="SUPFAM" id="SSF88946">
    <property type="entry name" value="Sigma2 domain of RNA polymerase sigma factors"/>
    <property type="match status" value="1"/>
</dbReference>
<dbReference type="GO" id="GO:0006352">
    <property type="term" value="P:DNA-templated transcription initiation"/>
    <property type="evidence" value="ECO:0007669"/>
    <property type="project" value="InterPro"/>
</dbReference>
<keyword evidence="10" id="KW-1185">Reference proteome</keyword>
<dbReference type="Gene3D" id="1.10.1740.10">
    <property type="match status" value="1"/>
</dbReference>
<dbReference type="GO" id="GO:0003677">
    <property type="term" value="F:DNA binding"/>
    <property type="evidence" value="ECO:0007669"/>
    <property type="project" value="UniProtKB-KW"/>
</dbReference>
<sequence>MAWLRDIDTWFADHVFAHDQQTRRYALRLVRNPEEAEELVQEAYARLFALENWAGIAHPHAFTLRIVRNLAIERFRRADVVRLDHGAMLHSLEIADQEPTPDIVAMDRSELNHVVKMLQEMPPRMREAMVLRRIEGLPPAQVAERMNISVSTVETHLIKALRLLMHKRTPPGETEARTEQAVRWECGERQERN</sequence>
<proteinExistence type="inferred from homology"/>
<protein>
    <submittedName>
        <fullName evidence="9">RNA polymerase sigma-70 factor (ECF subfamily)</fullName>
    </submittedName>
</protein>
<reference evidence="9 10" key="1">
    <citation type="submission" date="2020-08" db="EMBL/GenBank/DDBJ databases">
        <title>Genomic Encyclopedia of Type Strains, Phase IV (KMG-IV): sequencing the most valuable type-strain genomes for metagenomic binning, comparative biology and taxonomic classification.</title>
        <authorList>
            <person name="Goeker M."/>
        </authorList>
    </citation>
    <scope>NUCLEOTIDE SEQUENCE [LARGE SCALE GENOMIC DNA]</scope>
    <source>
        <strain evidence="9 10">DSM 101806</strain>
    </source>
</reference>
<dbReference type="AlphaFoldDB" id="A0A7W6JR42"/>
<dbReference type="RefSeq" id="WP_183996118.1">
    <property type="nucleotide sequence ID" value="NZ_JACIEH010000001.1"/>
</dbReference>
<dbReference type="InterPro" id="IPR039425">
    <property type="entry name" value="RNA_pol_sigma-70-like"/>
</dbReference>
<dbReference type="InterPro" id="IPR013325">
    <property type="entry name" value="RNA_pol_sigma_r2"/>
</dbReference>
<evidence type="ECO:0000256" key="2">
    <source>
        <dbReference type="ARBA" id="ARBA00023015"/>
    </source>
</evidence>
<gene>
    <name evidence="9" type="ORF">GGR46_001546</name>
</gene>
<organism evidence="9 10">
    <name type="scientific">Sphingomonas kyeonggiensis</name>
    <dbReference type="NCBI Taxonomy" id="1268553"/>
    <lineage>
        <taxon>Bacteria</taxon>
        <taxon>Pseudomonadati</taxon>
        <taxon>Pseudomonadota</taxon>
        <taxon>Alphaproteobacteria</taxon>
        <taxon>Sphingomonadales</taxon>
        <taxon>Sphingomonadaceae</taxon>
        <taxon>Sphingomonas</taxon>
    </lineage>
</organism>
<name>A0A7W6JR42_9SPHN</name>
<comment type="caution">
    <text evidence="9">The sequence shown here is derived from an EMBL/GenBank/DDBJ whole genome shotgun (WGS) entry which is preliminary data.</text>
</comment>
<keyword evidence="2" id="KW-0805">Transcription regulation</keyword>
<dbReference type="SUPFAM" id="SSF88659">
    <property type="entry name" value="Sigma3 and sigma4 domains of RNA polymerase sigma factors"/>
    <property type="match status" value="1"/>
</dbReference>
<dbReference type="EMBL" id="JACIEH010000001">
    <property type="protein sequence ID" value="MBB4098013.1"/>
    <property type="molecule type" value="Genomic_DNA"/>
</dbReference>
<accession>A0A7W6JR42</accession>
<evidence type="ECO:0000313" key="10">
    <source>
        <dbReference type="Proteomes" id="UP000557392"/>
    </source>
</evidence>
<feature type="compositionally biased region" description="Basic and acidic residues" evidence="6">
    <location>
        <begin position="174"/>
        <end position="193"/>
    </location>
</feature>
<dbReference type="InterPro" id="IPR013249">
    <property type="entry name" value="RNA_pol_sigma70_r4_t2"/>
</dbReference>
<evidence type="ECO:0000259" key="7">
    <source>
        <dbReference type="Pfam" id="PF04542"/>
    </source>
</evidence>
<dbReference type="Gene3D" id="1.10.10.10">
    <property type="entry name" value="Winged helix-like DNA-binding domain superfamily/Winged helix DNA-binding domain"/>
    <property type="match status" value="1"/>
</dbReference>
<dbReference type="Pfam" id="PF08281">
    <property type="entry name" value="Sigma70_r4_2"/>
    <property type="match status" value="1"/>
</dbReference>
<dbReference type="PANTHER" id="PTHR43133">
    <property type="entry name" value="RNA POLYMERASE ECF-TYPE SIGMA FACTO"/>
    <property type="match status" value="1"/>
</dbReference>
<feature type="domain" description="RNA polymerase sigma-70 region 2" evidence="7">
    <location>
        <begin position="18"/>
        <end position="79"/>
    </location>
</feature>
<dbReference type="GO" id="GO:0016987">
    <property type="term" value="F:sigma factor activity"/>
    <property type="evidence" value="ECO:0007669"/>
    <property type="project" value="UniProtKB-KW"/>
</dbReference>
<feature type="domain" description="RNA polymerase sigma factor 70 region 4 type 2" evidence="8">
    <location>
        <begin position="115"/>
        <end position="164"/>
    </location>
</feature>
<keyword evidence="5" id="KW-0804">Transcription</keyword>
<evidence type="ECO:0000313" key="9">
    <source>
        <dbReference type="EMBL" id="MBB4098013.1"/>
    </source>
</evidence>
<evidence type="ECO:0000256" key="1">
    <source>
        <dbReference type="ARBA" id="ARBA00010641"/>
    </source>
</evidence>
<dbReference type="Pfam" id="PF04542">
    <property type="entry name" value="Sigma70_r2"/>
    <property type="match status" value="1"/>
</dbReference>
<comment type="similarity">
    <text evidence="1">Belongs to the sigma-70 factor family. ECF subfamily.</text>
</comment>